<evidence type="ECO:0000313" key="2">
    <source>
        <dbReference type="WBParaSite" id="PDA_v2.g27212.t1"/>
    </source>
</evidence>
<dbReference type="Proteomes" id="UP000887578">
    <property type="component" value="Unplaced"/>
</dbReference>
<reference evidence="2" key="1">
    <citation type="submission" date="2022-11" db="UniProtKB">
        <authorList>
            <consortium name="WormBaseParasite"/>
        </authorList>
    </citation>
    <scope>IDENTIFICATION</scope>
</reference>
<keyword evidence="1" id="KW-1185">Reference proteome</keyword>
<evidence type="ECO:0000313" key="1">
    <source>
        <dbReference type="Proteomes" id="UP000887578"/>
    </source>
</evidence>
<organism evidence="1 2">
    <name type="scientific">Panagrolaimus davidi</name>
    <dbReference type="NCBI Taxonomy" id="227884"/>
    <lineage>
        <taxon>Eukaryota</taxon>
        <taxon>Metazoa</taxon>
        <taxon>Ecdysozoa</taxon>
        <taxon>Nematoda</taxon>
        <taxon>Chromadorea</taxon>
        <taxon>Rhabditida</taxon>
        <taxon>Tylenchina</taxon>
        <taxon>Panagrolaimomorpha</taxon>
        <taxon>Panagrolaimoidea</taxon>
        <taxon>Panagrolaimidae</taxon>
        <taxon>Panagrolaimus</taxon>
    </lineage>
</organism>
<sequence>MVRTKQSARIGFNMSHSSRGVPQRASSLTPKIMKRIILQKEMEISLTSKTVIKIDENHEFTVAPIKYASFYYCQIKDIKGDFEITNIRKVVTDGKDIMNILMLLFLTKNENNLKIYF</sequence>
<protein>
    <submittedName>
        <fullName evidence="2">Uncharacterized protein</fullName>
    </submittedName>
</protein>
<proteinExistence type="predicted"/>
<dbReference type="AlphaFoldDB" id="A0A914Q6W5"/>
<dbReference type="WBParaSite" id="PDA_v2.g27212.t1">
    <property type="protein sequence ID" value="PDA_v2.g27212.t1"/>
    <property type="gene ID" value="PDA_v2.g27212"/>
</dbReference>
<accession>A0A914Q6W5</accession>
<name>A0A914Q6W5_9BILA</name>